<sequence>MVDFVPGGPIDPVSKRMPLEASGVYICPVCRHGQISQMVLMDAFACNFCRHILSVNFETQTVRLEDSSQGFRWQWMGQGWRSLHQRPMEFTYTVVVLGILFVLMPPALVWLGYHTFPPLPDAPGHWFPLVWVGLTFCAHLGVVLRLCLDVYQPILVRLRRFL</sequence>
<comment type="caution">
    <text evidence="2">The sequence shown here is derived from an EMBL/GenBank/DDBJ whole genome shotgun (WGS) entry which is preliminary data.</text>
</comment>
<feature type="transmembrane region" description="Helical" evidence="1">
    <location>
        <begin position="125"/>
        <end position="148"/>
    </location>
</feature>
<evidence type="ECO:0000313" key="3">
    <source>
        <dbReference type="Proteomes" id="UP001154265"/>
    </source>
</evidence>
<keyword evidence="1" id="KW-0472">Membrane</keyword>
<reference evidence="2" key="2">
    <citation type="submission" date="2022-01" db="EMBL/GenBank/DDBJ databases">
        <authorList>
            <person name="Zivanovic Y."/>
            <person name="Moreira D."/>
            <person name="Lopez-Garcia P."/>
        </authorList>
    </citation>
    <scope>NUCLEOTIDE SEQUENCE</scope>
    <source>
        <strain evidence="2">G9</strain>
    </source>
</reference>
<proteinExistence type="predicted"/>
<feature type="transmembrane region" description="Helical" evidence="1">
    <location>
        <begin position="90"/>
        <end position="113"/>
    </location>
</feature>
<evidence type="ECO:0000256" key="1">
    <source>
        <dbReference type="SAM" id="Phobius"/>
    </source>
</evidence>
<protein>
    <submittedName>
        <fullName evidence="2">Uncharacterized protein</fullName>
    </submittedName>
</protein>
<dbReference type="RefSeq" id="WP_277866761.1">
    <property type="nucleotide sequence ID" value="NZ_JAKKUT010000002.1"/>
</dbReference>
<accession>A0ABT6EYJ9</accession>
<name>A0ABT6EYJ9_9SYNE</name>
<keyword evidence="3" id="KW-1185">Reference proteome</keyword>
<reference evidence="2" key="1">
    <citation type="journal article" date="2022" name="Genome Biol. Evol.">
        <title>A New Gene Family Diagnostic for Intracellular Biomineralization of Amorphous Ca Carbonates by Cyanobacteria.</title>
        <authorList>
            <person name="Benzerara K."/>
            <person name="Duprat E."/>
            <person name="Bitard-Feildel T."/>
            <person name="Caumes G."/>
            <person name="Cassier-Chauvat C."/>
            <person name="Chauvat F."/>
            <person name="Dezi M."/>
            <person name="Diop S.I."/>
            <person name="Gaschignard G."/>
            <person name="Gorgen S."/>
            <person name="Gugger M."/>
            <person name="Lopez-Garcia P."/>
            <person name="Millet M."/>
            <person name="Skouri-Panet F."/>
            <person name="Moreira D."/>
            <person name="Callebaut I."/>
        </authorList>
    </citation>
    <scope>NUCLEOTIDE SEQUENCE</scope>
    <source>
        <strain evidence="2">G9</strain>
    </source>
</reference>
<evidence type="ECO:0000313" key="2">
    <source>
        <dbReference type="EMBL" id="MDG2990868.1"/>
    </source>
</evidence>
<organism evidence="2 3">
    <name type="scientific">Candidatus Synechococcus calcipolaris G9</name>
    <dbReference type="NCBI Taxonomy" id="1497997"/>
    <lineage>
        <taxon>Bacteria</taxon>
        <taxon>Bacillati</taxon>
        <taxon>Cyanobacteriota</taxon>
        <taxon>Cyanophyceae</taxon>
        <taxon>Synechococcales</taxon>
        <taxon>Synechococcaceae</taxon>
        <taxon>Synechococcus</taxon>
    </lineage>
</organism>
<keyword evidence="1" id="KW-0812">Transmembrane</keyword>
<gene>
    <name evidence="2" type="ORF">L3556_08000</name>
</gene>
<keyword evidence="1" id="KW-1133">Transmembrane helix</keyword>
<dbReference type="EMBL" id="JAKKUT010000002">
    <property type="protein sequence ID" value="MDG2990868.1"/>
    <property type="molecule type" value="Genomic_DNA"/>
</dbReference>
<dbReference type="Proteomes" id="UP001154265">
    <property type="component" value="Unassembled WGS sequence"/>
</dbReference>